<accession>A0A645HLH3</accession>
<dbReference type="EMBL" id="VSSQ01094694">
    <property type="protein sequence ID" value="MPN39089.1"/>
    <property type="molecule type" value="Genomic_DNA"/>
</dbReference>
<dbReference type="EC" id="2.4.1.308" evidence="3"/>
<proteinExistence type="predicted"/>
<comment type="caution">
    <text evidence="3">The sequence shown here is derived from an EMBL/GenBank/DDBJ whole genome shotgun (WGS) entry which is preliminary data.</text>
</comment>
<evidence type="ECO:0000256" key="2">
    <source>
        <dbReference type="ARBA" id="ARBA00022679"/>
    </source>
</evidence>
<dbReference type="GO" id="GO:0005975">
    <property type="term" value="P:carbohydrate metabolic process"/>
    <property type="evidence" value="ECO:0007669"/>
    <property type="project" value="InterPro"/>
</dbReference>
<keyword evidence="1 3" id="KW-0328">Glycosyltransferase</keyword>
<dbReference type="CDD" id="cd11301">
    <property type="entry name" value="Fut1_Fut2_like"/>
    <property type="match status" value="1"/>
</dbReference>
<evidence type="ECO:0000313" key="3">
    <source>
        <dbReference type="EMBL" id="MPN39089.1"/>
    </source>
</evidence>
<dbReference type="Gene3D" id="3.40.50.11350">
    <property type="match status" value="1"/>
</dbReference>
<dbReference type="InterPro" id="IPR002516">
    <property type="entry name" value="Glyco_trans_11"/>
</dbReference>
<dbReference type="GO" id="GO:0016020">
    <property type="term" value="C:membrane"/>
    <property type="evidence" value="ECO:0007669"/>
    <property type="project" value="InterPro"/>
</dbReference>
<sequence>MHIRRGDYVNTYSNYYHILDDTYYLNAIAYIRDKCTNTKLFVFSDDIEWAQNNYKDIENIIFVAQNKSYEDMYLMSLCKHNIIANSSFSWWGAWLNENDNKIVIAPKKWFKNEKMKNSILPKSYIKI</sequence>
<dbReference type="PANTHER" id="PTHR11927">
    <property type="entry name" value="GALACTOSIDE 2-L-FUCOSYLTRANSFERASE"/>
    <property type="match status" value="1"/>
</dbReference>
<dbReference type="Pfam" id="PF01531">
    <property type="entry name" value="Glyco_transf_11"/>
    <property type="match status" value="1"/>
</dbReference>
<dbReference type="GO" id="GO:0008107">
    <property type="term" value="F:galactoside 2-alpha-L-fucosyltransferase activity"/>
    <property type="evidence" value="ECO:0007669"/>
    <property type="project" value="InterPro"/>
</dbReference>
<dbReference type="PANTHER" id="PTHR11927:SF9">
    <property type="entry name" value="L-FUCOSYLTRANSFERASE"/>
    <property type="match status" value="1"/>
</dbReference>
<dbReference type="AlphaFoldDB" id="A0A645HLH3"/>
<organism evidence="3">
    <name type="scientific">bioreactor metagenome</name>
    <dbReference type="NCBI Taxonomy" id="1076179"/>
    <lineage>
        <taxon>unclassified sequences</taxon>
        <taxon>metagenomes</taxon>
        <taxon>ecological metagenomes</taxon>
    </lineage>
</organism>
<keyword evidence="2 3" id="KW-0808">Transferase</keyword>
<evidence type="ECO:0000256" key="1">
    <source>
        <dbReference type="ARBA" id="ARBA00022676"/>
    </source>
</evidence>
<reference evidence="3" key="1">
    <citation type="submission" date="2019-08" db="EMBL/GenBank/DDBJ databases">
        <authorList>
            <person name="Kucharzyk K."/>
            <person name="Murdoch R.W."/>
            <person name="Higgins S."/>
            <person name="Loffler F."/>
        </authorList>
    </citation>
    <scope>NUCLEOTIDE SEQUENCE</scope>
</reference>
<gene>
    <name evidence="3" type="primary">wbnK_5</name>
    <name evidence="3" type="ORF">SDC9_186615</name>
</gene>
<protein>
    <submittedName>
        <fullName evidence="3">O-antigen biosynthesis glycosyltransferase WbnK</fullName>
        <ecNumber evidence="3">2.4.1.308</ecNumber>
    </submittedName>
</protein>
<name>A0A645HLH3_9ZZZZ</name>